<organism evidence="1 2">
    <name type="scientific">Naganishia cerealis</name>
    <dbReference type="NCBI Taxonomy" id="610337"/>
    <lineage>
        <taxon>Eukaryota</taxon>
        <taxon>Fungi</taxon>
        <taxon>Dikarya</taxon>
        <taxon>Basidiomycota</taxon>
        <taxon>Agaricomycotina</taxon>
        <taxon>Tremellomycetes</taxon>
        <taxon>Filobasidiales</taxon>
        <taxon>Filobasidiaceae</taxon>
        <taxon>Naganishia</taxon>
    </lineage>
</organism>
<reference evidence="1" key="1">
    <citation type="submission" date="2023-04" db="EMBL/GenBank/DDBJ databases">
        <title>Draft Genome sequencing of Naganishia species isolated from polar environments using Oxford Nanopore Technology.</title>
        <authorList>
            <person name="Leo P."/>
            <person name="Venkateswaran K."/>
        </authorList>
    </citation>
    <scope>NUCLEOTIDE SEQUENCE</scope>
    <source>
        <strain evidence="1">MNA-CCFEE 5261</strain>
    </source>
</reference>
<dbReference type="Proteomes" id="UP001241377">
    <property type="component" value="Unassembled WGS sequence"/>
</dbReference>
<accession>A0ACC2VG26</accession>
<evidence type="ECO:0000313" key="1">
    <source>
        <dbReference type="EMBL" id="KAJ9098013.1"/>
    </source>
</evidence>
<protein>
    <submittedName>
        <fullName evidence="1">Uncharacterized protein</fullName>
    </submittedName>
</protein>
<sequence length="127" mass="14255">MLVTALLIVHFALALALGVLCLPLTFIYPIISTKVNAREKSIKSELKICLCSILSNPFFLIYVAGEILGLGVSPVDIMTGLLTSWHTLQCWTWYVFILGWFCVWLGISLTATFGRFEPEVTRTKKEE</sequence>
<gene>
    <name evidence="1" type="ORF">QFC19_006566</name>
</gene>
<comment type="caution">
    <text evidence="1">The sequence shown here is derived from an EMBL/GenBank/DDBJ whole genome shotgun (WGS) entry which is preliminary data.</text>
</comment>
<proteinExistence type="predicted"/>
<evidence type="ECO:0000313" key="2">
    <source>
        <dbReference type="Proteomes" id="UP001241377"/>
    </source>
</evidence>
<name>A0ACC2VG26_9TREE</name>
<keyword evidence="2" id="KW-1185">Reference proteome</keyword>
<dbReference type="EMBL" id="JASBWR010000080">
    <property type="protein sequence ID" value="KAJ9098013.1"/>
    <property type="molecule type" value="Genomic_DNA"/>
</dbReference>